<feature type="compositionally biased region" description="Polar residues" evidence="6">
    <location>
        <begin position="350"/>
        <end position="359"/>
    </location>
</feature>
<evidence type="ECO:0000256" key="6">
    <source>
        <dbReference type="SAM" id="MobiDB-lite"/>
    </source>
</evidence>
<reference evidence="9 10" key="1">
    <citation type="journal article" date="2015" name="Genome Announc.">
        <title>Draft Genome Sequence of the Terrestrial Cyanobacterium Scytonema millei VB511283, Isolated from Eastern India.</title>
        <authorList>
            <person name="Sen D."/>
            <person name="Chandrababunaidu M.M."/>
            <person name="Singh D."/>
            <person name="Sanghi N."/>
            <person name="Ghorai A."/>
            <person name="Mishra G.P."/>
            <person name="Madduluri M."/>
            <person name="Adhikary S.P."/>
            <person name="Tripathy S."/>
        </authorList>
    </citation>
    <scope>NUCLEOTIDE SEQUENCE [LARGE SCALE GENOMIC DNA]</scope>
    <source>
        <strain evidence="9 10">VB511283</strain>
    </source>
</reference>
<dbReference type="SMART" id="SM00220">
    <property type="entry name" value="S_TKc"/>
    <property type="match status" value="1"/>
</dbReference>
<dbReference type="Pfam" id="PF00069">
    <property type="entry name" value="Pkinase"/>
    <property type="match status" value="1"/>
</dbReference>
<sequence length="478" mass="52964">MNTSSSDPWIGRFIGDCRRYYLEQRIGAGGMGNVYLAMDTRLGQEVALKLLRDTLAVSIPLHKRFEREAMLCAALKSDHIVDISDYGVTEEGYPFYVMEYLVGETLGQLLRRETRLPVERTIEIACQVCAGLQLAHQGVRIRREGVVTTSDPIQIVHRDLKPDNIFLIPTALGELVKILDFGIAKIRDEALELTNLTSTFLGTFRYAAPEQLQIEKNIDGRADIYSLGMILYEMLSGSDPFGFGTEARKTSGVSWGIAHTSQMPQSLRSQPKCEHLSVELEAIVMRCLNKQPEQRFGSVGELSAALQSVLPTSLGYTAGFIHFQPTKEAIAPNSPTSATDESKPIPPSVTSPASNQTQTPQTRIFDLHQHQPKQYTPPTHHTDAINLNPSNANPTNLSRSPQLSQTQLQNPPIQQDSREIQRTRRNLWLLSSAGFVLGVAGVGLVAGIFYLYFLLPQHKPPTQTPSTPPASPQPLEPW</sequence>
<protein>
    <submittedName>
        <fullName evidence="9">Serine/threonine protein kinase</fullName>
    </submittedName>
</protein>
<dbReference type="PANTHER" id="PTHR43289">
    <property type="entry name" value="MITOGEN-ACTIVATED PROTEIN KINASE KINASE KINASE 20-RELATED"/>
    <property type="match status" value="1"/>
</dbReference>
<dbReference type="GO" id="GO:0005524">
    <property type="term" value="F:ATP binding"/>
    <property type="evidence" value="ECO:0007669"/>
    <property type="project" value="UniProtKB-UniRule"/>
</dbReference>
<evidence type="ECO:0000256" key="5">
    <source>
        <dbReference type="PROSITE-ProRule" id="PRU10141"/>
    </source>
</evidence>
<dbReference type="SUPFAM" id="SSF56112">
    <property type="entry name" value="Protein kinase-like (PK-like)"/>
    <property type="match status" value="1"/>
</dbReference>
<dbReference type="InterPro" id="IPR008271">
    <property type="entry name" value="Ser/Thr_kinase_AS"/>
</dbReference>
<feature type="region of interest" description="Disordered" evidence="6">
    <location>
        <begin position="330"/>
        <end position="359"/>
    </location>
</feature>
<dbReference type="Gene3D" id="1.10.510.10">
    <property type="entry name" value="Transferase(Phosphotransferase) domain 1"/>
    <property type="match status" value="1"/>
</dbReference>
<dbReference type="AlphaFoldDB" id="A0A9X5I518"/>
<dbReference type="EMBL" id="JTJC03000002">
    <property type="protein sequence ID" value="NHC35219.1"/>
    <property type="molecule type" value="Genomic_DNA"/>
</dbReference>
<keyword evidence="7" id="KW-0812">Transmembrane</keyword>
<dbReference type="Proteomes" id="UP000031532">
    <property type="component" value="Unassembled WGS sequence"/>
</dbReference>
<feature type="binding site" evidence="5">
    <location>
        <position position="49"/>
    </location>
    <ligand>
        <name>ATP</name>
        <dbReference type="ChEBI" id="CHEBI:30616"/>
    </ligand>
</feature>
<name>A0A9X5I518_9CYAN</name>
<feature type="compositionally biased region" description="Polar residues" evidence="6">
    <location>
        <begin position="372"/>
        <end position="415"/>
    </location>
</feature>
<keyword evidence="9" id="KW-0723">Serine/threonine-protein kinase</keyword>
<dbReference type="CDD" id="cd14014">
    <property type="entry name" value="STKc_PknB_like"/>
    <property type="match status" value="1"/>
</dbReference>
<dbReference type="OrthoDB" id="9788659at2"/>
<feature type="region of interest" description="Disordered" evidence="6">
    <location>
        <begin position="372"/>
        <end position="418"/>
    </location>
</feature>
<keyword evidence="4 5" id="KW-0067">ATP-binding</keyword>
<dbReference type="RefSeq" id="WP_052290146.1">
    <property type="nucleotide sequence ID" value="NZ_JTJC03000002.1"/>
</dbReference>
<comment type="caution">
    <text evidence="9">The sequence shown here is derived from an EMBL/GenBank/DDBJ whole genome shotgun (WGS) entry which is preliminary data.</text>
</comment>
<dbReference type="PROSITE" id="PS00107">
    <property type="entry name" value="PROTEIN_KINASE_ATP"/>
    <property type="match status" value="1"/>
</dbReference>
<feature type="domain" description="Protein kinase" evidence="8">
    <location>
        <begin position="20"/>
        <end position="310"/>
    </location>
</feature>
<dbReference type="PROSITE" id="PS00108">
    <property type="entry name" value="PROTEIN_KINASE_ST"/>
    <property type="match status" value="1"/>
</dbReference>
<dbReference type="InterPro" id="IPR011009">
    <property type="entry name" value="Kinase-like_dom_sf"/>
</dbReference>
<evidence type="ECO:0000256" key="7">
    <source>
        <dbReference type="SAM" id="Phobius"/>
    </source>
</evidence>
<evidence type="ECO:0000256" key="1">
    <source>
        <dbReference type="ARBA" id="ARBA00022679"/>
    </source>
</evidence>
<proteinExistence type="predicted"/>
<keyword evidence="7" id="KW-0472">Membrane</keyword>
<keyword evidence="2 5" id="KW-0547">Nucleotide-binding</keyword>
<evidence type="ECO:0000256" key="2">
    <source>
        <dbReference type="ARBA" id="ARBA00022741"/>
    </source>
</evidence>
<dbReference type="GO" id="GO:0004674">
    <property type="term" value="F:protein serine/threonine kinase activity"/>
    <property type="evidence" value="ECO:0007669"/>
    <property type="project" value="UniProtKB-KW"/>
</dbReference>
<dbReference type="PANTHER" id="PTHR43289:SF34">
    <property type="entry name" value="SERINE_THREONINE-PROTEIN KINASE YBDM-RELATED"/>
    <property type="match status" value="1"/>
</dbReference>
<keyword evidence="7" id="KW-1133">Transmembrane helix</keyword>
<dbReference type="InterPro" id="IPR000719">
    <property type="entry name" value="Prot_kinase_dom"/>
</dbReference>
<evidence type="ECO:0000313" key="9">
    <source>
        <dbReference type="EMBL" id="NHC35219.1"/>
    </source>
</evidence>
<keyword evidence="10" id="KW-1185">Reference proteome</keyword>
<evidence type="ECO:0000313" key="10">
    <source>
        <dbReference type="Proteomes" id="UP000031532"/>
    </source>
</evidence>
<organism evidence="9 10">
    <name type="scientific">Scytonema millei VB511283</name>
    <dbReference type="NCBI Taxonomy" id="1245923"/>
    <lineage>
        <taxon>Bacteria</taxon>
        <taxon>Bacillati</taxon>
        <taxon>Cyanobacteriota</taxon>
        <taxon>Cyanophyceae</taxon>
        <taxon>Nostocales</taxon>
        <taxon>Scytonemataceae</taxon>
        <taxon>Scytonema</taxon>
    </lineage>
</organism>
<evidence type="ECO:0000259" key="8">
    <source>
        <dbReference type="PROSITE" id="PS50011"/>
    </source>
</evidence>
<dbReference type="InterPro" id="IPR017441">
    <property type="entry name" value="Protein_kinase_ATP_BS"/>
</dbReference>
<dbReference type="Gene3D" id="3.30.200.20">
    <property type="entry name" value="Phosphorylase Kinase, domain 1"/>
    <property type="match status" value="1"/>
</dbReference>
<keyword evidence="1" id="KW-0808">Transferase</keyword>
<keyword evidence="3 9" id="KW-0418">Kinase</keyword>
<accession>A0A9X5I518</accession>
<evidence type="ECO:0000256" key="3">
    <source>
        <dbReference type="ARBA" id="ARBA00022777"/>
    </source>
</evidence>
<feature type="transmembrane region" description="Helical" evidence="7">
    <location>
        <begin position="427"/>
        <end position="453"/>
    </location>
</feature>
<gene>
    <name evidence="9" type="ORF">QH73_0011180</name>
</gene>
<dbReference type="PROSITE" id="PS50011">
    <property type="entry name" value="PROTEIN_KINASE_DOM"/>
    <property type="match status" value="1"/>
</dbReference>
<evidence type="ECO:0000256" key="4">
    <source>
        <dbReference type="ARBA" id="ARBA00022840"/>
    </source>
</evidence>